<feature type="region of interest" description="Disordered" evidence="2">
    <location>
        <begin position="323"/>
        <end position="372"/>
    </location>
</feature>
<protein>
    <recommendedName>
        <fullName evidence="5">Condensation domain-containing protein</fullName>
    </recommendedName>
</protein>
<evidence type="ECO:0000256" key="2">
    <source>
        <dbReference type="SAM" id="MobiDB-lite"/>
    </source>
</evidence>
<name>A0A1Y2CJI3_9FUNG</name>
<evidence type="ECO:0000256" key="1">
    <source>
        <dbReference type="SAM" id="Coils"/>
    </source>
</evidence>
<dbReference type="EMBL" id="MCOG01000105">
    <property type="protein sequence ID" value="ORY47178.1"/>
    <property type="molecule type" value="Genomic_DNA"/>
</dbReference>
<gene>
    <name evidence="3" type="ORF">LY90DRAFT_671258</name>
</gene>
<organism evidence="3 4">
    <name type="scientific">Neocallimastix californiae</name>
    <dbReference type="NCBI Taxonomy" id="1754190"/>
    <lineage>
        <taxon>Eukaryota</taxon>
        <taxon>Fungi</taxon>
        <taxon>Fungi incertae sedis</taxon>
        <taxon>Chytridiomycota</taxon>
        <taxon>Chytridiomycota incertae sedis</taxon>
        <taxon>Neocallimastigomycetes</taxon>
        <taxon>Neocallimastigales</taxon>
        <taxon>Neocallimastigaceae</taxon>
        <taxon>Neocallimastix</taxon>
    </lineage>
</organism>
<evidence type="ECO:0000313" key="4">
    <source>
        <dbReference type="Proteomes" id="UP000193920"/>
    </source>
</evidence>
<feature type="compositionally biased region" description="Basic and acidic residues" evidence="2">
    <location>
        <begin position="359"/>
        <end position="369"/>
    </location>
</feature>
<feature type="compositionally biased region" description="Polar residues" evidence="2">
    <location>
        <begin position="8"/>
        <end position="18"/>
    </location>
</feature>
<dbReference type="Proteomes" id="UP000193920">
    <property type="component" value="Unassembled WGS sequence"/>
</dbReference>
<feature type="region of interest" description="Disordered" evidence="2">
    <location>
        <begin position="1"/>
        <end position="29"/>
    </location>
</feature>
<accession>A0A1Y2CJI3</accession>
<evidence type="ECO:0000313" key="3">
    <source>
        <dbReference type="EMBL" id="ORY47178.1"/>
    </source>
</evidence>
<feature type="compositionally biased region" description="Low complexity" evidence="2">
    <location>
        <begin position="330"/>
        <end position="358"/>
    </location>
</feature>
<evidence type="ECO:0008006" key="5">
    <source>
        <dbReference type="Google" id="ProtNLM"/>
    </source>
</evidence>
<keyword evidence="4" id="KW-1185">Reference proteome</keyword>
<reference evidence="3 4" key="1">
    <citation type="submission" date="2016-08" db="EMBL/GenBank/DDBJ databases">
        <title>A Parts List for Fungal Cellulosomes Revealed by Comparative Genomics.</title>
        <authorList>
            <consortium name="DOE Joint Genome Institute"/>
            <person name="Haitjema C.H."/>
            <person name="Gilmore S.P."/>
            <person name="Henske J.K."/>
            <person name="Solomon K.V."/>
            <person name="De Groot R."/>
            <person name="Kuo A."/>
            <person name="Mondo S.J."/>
            <person name="Salamov A.A."/>
            <person name="Labutti K."/>
            <person name="Zhao Z."/>
            <person name="Chiniquy J."/>
            <person name="Barry K."/>
            <person name="Brewer H.M."/>
            <person name="Purvine S.O."/>
            <person name="Wright A.T."/>
            <person name="Boxma B."/>
            <person name="Van Alen T."/>
            <person name="Hackstein J.H."/>
            <person name="Baker S.E."/>
            <person name="Grigoriev I.V."/>
            <person name="O'Malley M.A."/>
        </authorList>
    </citation>
    <scope>NUCLEOTIDE SEQUENCE [LARGE SCALE GENOMIC DNA]</scope>
    <source>
        <strain evidence="3 4">G1</strain>
    </source>
</reference>
<dbReference type="Gene3D" id="3.30.559.30">
    <property type="entry name" value="Nonribosomal peptide synthetase, condensation domain"/>
    <property type="match status" value="1"/>
</dbReference>
<dbReference type="AlphaFoldDB" id="A0A1Y2CJI3"/>
<comment type="caution">
    <text evidence="3">The sequence shown here is derived from an EMBL/GenBank/DDBJ whole genome shotgun (WGS) entry which is preliminary data.</text>
</comment>
<sequence>MLRKHQSLKSVNHDTSFINNRKKKKSQSNNYINYYENELFESNTYLPLLSKKKNITTSNSNFKDSIVNEKLNKNQEKNKNNEKSDIIKSIELQLKPNHVFNNDSIEISRDISGIKRRSLKNENHIDLIGSLNNVNKETNKENINIYIKGNAREKKVTTQRQNLINDYTNDIKADDKHGITIKTKSKIDQISSMEYLSPDSSSVLSQASSIISPTNTIQTLLNSEQQSYERMVQSPINDSIYSTNNIKSIKKNSTSKNKILKNYSEIKKNKSSSLEKITKSKGSSLYKLNKSGSIGIEKNKKIPSKKLSNSTAILNKKNEVKEQLLRKKNNNNSVNKTNSYLKNNNIDKNNNSSESLNKSNHDSDNKPENCNKTIKYPITSYQQGLFNRIDSMDTNKYKRNSYYYTVKCYQVNKSLNPNIMKNVINKICDKYSVLKTRFYRNNKIIDANIEAIIDEETFYNKIIGNYDNINNYNTDFSYFEEVRLKNYPELQTLSENSIQKFIENWINSIPIFENQFKSFMFSCGLDKDWISFRRNSISITDSNTESLNSIEDITLSDDTFYIDPEDKISKTFIAIVGSIMIVDEISLSAIFNEIMSLYSHEEMKYHNSSIKELKIKDSFDKFKSKEDNFSFINYAQEQKANIDKTAISIEKIKSFWKKQCTEVNNDILLPKEKQDMIEQLKRSKENLIENKERYNKLEKKKAEYELTIEKLTNDRIQLEISNGSVATVIDPINNERLEITNEAKQVILKMITGSETTLTIEPFLIKHEVSEHVRKCIRSSILKIEDFASLSDKDLEIFQLEPSEKRKISALIEFVRNRIRECIQSQSKVKISIERQLSKVQREHDRCVKDFKKYEKIIEKETNNIIKINSILHPPLKISHIPVMKLQGVRQKSVNKNDWGECSLYYGFMSLHLESEQNQYFQQFFDDWKNKYYKEYRVERCLKKKMEREKNELVNIEDVPLVEPDYDYLSEDDIYSSSENVSNSFYNNMPSTEAICLAIFGVLLRHISGIEKFIIGIHQSQRRIYQTGDCIIGPLSSVIPIKIDLSQKGITFYNLFSDLIFSIKKLRKINAEHSYAELIECPDLPEELPIQFEFISKEECELWRKMGLKIEDLFSGINRNEGWTRNDVSLSTLSSRSSSYYSNKENPENINLETLKYYPKIKQLWSSNSSNSFIFKLIMVEWDDDTIEGGILYSRNHFDEDQISKWVGKLETLIENIELGKPKVTVANLISRLYQNLRWKGSQMLLSSSIQLYDKRKTLTTSLIHIGGSKKE</sequence>
<proteinExistence type="predicted"/>
<dbReference type="OrthoDB" id="2150254at2759"/>
<keyword evidence="1" id="KW-0175">Coiled coil</keyword>
<feature type="coiled-coil region" evidence="1">
    <location>
        <begin position="673"/>
        <end position="721"/>
    </location>
</feature>